<organism evidence="6 7">
    <name type="scientific">Saxophila tyrrhenica</name>
    <dbReference type="NCBI Taxonomy" id="1690608"/>
    <lineage>
        <taxon>Eukaryota</taxon>
        <taxon>Fungi</taxon>
        <taxon>Dikarya</taxon>
        <taxon>Ascomycota</taxon>
        <taxon>Pezizomycotina</taxon>
        <taxon>Dothideomycetes</taxon>
        <taxon>Dothideomycetidae</taxon>
        <taxon>Mycosphaerellales</taxon>
        <taxon>Extremaceae</taxon>
        <taxon>Saxophila</taxon>
    </lineage>
</organism>
<dbReference type="SUPFAM" id="SSF53383">
    <property type="entry name" value="PLP-dependent transferases"/>
    <property type="match status" value="1"/>
</dbReference>
<dbReference type="InterPro" id="IPR015424">
    <property type="entry name" value="PyrdxlP-dep_Trfase"/>
</dbReference>
<comment type="caution">
    <text evidence="6">The sequence shown here is derived from an EMBL/GenBank/DDBJ whole genome shotgun (WGS) entry which is preliminary data.</text>
</comment>
<sequence length="438" mass="48247">MSSTQSTAAAPNRCDVVEDSTDKPKPLSLSQFVSSLAPQQEFERTASYAASPKHYLEKTLGPSTFSQRQHLLSLPDKIDKDIYGTGVHKTHFQQHIASLLGKEHGLFFLTGVQAQLAGVKAHCDFAGRNRVAWHGTSHLETAEEKAYQALYGLERVLLGSREDANPSVEEVRDVLALPEAQRPSVVVLEIPNRVLGCQTYSFPELEAISAACTEAGVRLHCDGARIWEIEPWYQRSAGKTFADLGRLFDSVYVSFYKGLRGVAGAALVCDDEGVMAEAKKWQRRAGGNAFTLVYEVVDCERGFNENVGTFAGKWDKMVEVVEGIKEATKGFEAGDGRPVGYTADELVAARDRAAERMGARVFERLWPKKSLDEQSEKERLALVAKGESDPQADGKAVEDDRREIVEWMIVSALLEVKTQVFVDAYVALCEELVAGAKQ</sequence>
<dbReference type="PANTHER" id="PTHR48097:SF9">
    <property type="entry name" value="L-THREONINE ALDOLASE"/>
    <property type="match status" value="1"/>
</dbReference>
<evidence type="ECO:0000256" key="2">
    <source>
        <dbReference type="ARBA" id="ARBA00006966"/>
    </source>
</evidence>
<evidence type="ECO:0000256" key="4">
    <source>
        <dbReference type="SAM" id="MobiDB-lite"/>
    </source>
</evidence>
<protein>
    <recommendedName>
        <fullName evidence="5">Aromatic amino acid beta-eliminating lyase/threonine aldolase domain-containing protein</fullName>
    </recommendedName>
</protein>
<evidence type="ECO:0000259" key="5">
    <source>
        <dbReference type="Pfam" id="PF01212"/>
    </source>
</evidence>
<dbReference type="AlphaFoldDB" id="A0AAV9PLH4"/>
<dbReference type="InterPro" id="IPR001597">
    <property type="entry name" value="ArAA_b-elim_lyase/Thr_aldolase"/>
</dbReference>
<accession>A0AAV9PLH4</accession>
<feature type="domain" description="Aromatic amino acid beta-eliminating lyase/threonine aldolase" evidence="5">
    <location>
        <begin position="79"/>
        <end position="288"/>
    </location>
</feature>
<dbReference type="GO" id="GO:0005829">
    <property type="term" value="C:cytosol"/>
    <property type="evidence" value="ECO:0007669"/>
    <property type="project" value="TreeGrafter"/>
</dbReference>
<evidence type="ECO:0000256" key="3">
    <source>
        <dbReference type="ARBA" id="ARBA00022898"/>
    </source>
</evidence>
<dbReference type="Proteomes" id="UP001337655">
    <property type="component" value="Unassembled WGS sequence"/>
</dbReference>
<dbReference type="GO" id="GO:0006545">
    <property type="term" value="P:glycine biosynthetic process"/>
    <property type="evidence" value="ECO:0007669"/>
    <property type="project" value="TreeGrafter"/>
</dbReference>
<evidence type="ECO:0000256" key="1">
    <source>
        <dbReference type="ARBA" id="ARBA00001933"/>
    </source>
</evidence>
<dbReference type="GO" id="GO:0006567">
    <property type="term" value="P:L-threonine catabolic process"/>
    <property type="evidence" value="ECO:0007669"/>
    <property type="project" value="TreeGrafter"/>
</dbReference>
<keyword evidence="3" id="KW-0663">Pyridoxal phosphate</keyword>
<dbReference type="PANTHER" id="PTHR48097">
    <property type="entry name" value="L-THREONINE ALDOLASE-RELATED"/>
    <property type="match status" value="1"/>
</dbReference>
<comment type="cofactor">
    <cofactor evidence="1">
        <name>pyridoxal 5'-phosphate</name>
        <dbReference type="ChEBI" id="CHEBI:597326"/>
    </cofactor>
</comment>
<evidence type="ECO:0000313" key="6">
    <source>
        <dbReference type="EMBL" id="KAK5173847.1"/>
    </source>
</evidence>
<comment type="similarity">
    <text evidence="2">Belongs to the threonine aldolase family.</text>
</comment>
<dbReference type="Pfam" id="PF01212">
    <property type="entry name" value="Beta_elim_lyase"/>
    <property type="match status" value="1"/>
</dbReference>
<dbReference type="Gene3D" id="3.40.640.10">
    <property type="entry name" value="Type I PLP-dependent aspartate aminotransferase-like (Major domain)"/>
    <property type="match status" value="1"/>
</dbReference>
<name>A0AAV9PLH4_9PEZI</name>
<dbReference type="GO" id="GO:0008732">
    <property type="term" value="F:L-allo-threonine aldolase activity"/>
    <property type="evidence" value="ECO:0007669"/>
    <property type="project" value="TreeGrafter"/>
</dbReference>
<dbReference type="GeneID" id="89923875"/>
<reference evidence="6 7" key="1">
    <citation type="submission" date="2023-08" db="EMBL/GenBank/DDBJ databases">
        <title>Black Yeasts Isolated from many extreme environments.</title>
        <authorList>
            <person name="Coleine C."/>
            <person name="Stajich J.E."/>
            <person name="Selbmann L."/>
        </authorList>
    </citation>
    <scope>NUCLEOTIDE SEQUENCE [LARGE SCALE GENOMIC DNA]</scope>
    <source>
        <strain evidence="6 7">CCFEE 5935</strain>
    </source>
</reference>
<keyword evidence="7" id="KW-1185">Reference proteome</keyword>
<proteinExistence type="inferred from homology"/>
<gene>
    <name evidence="6" type="ORF">LTR77_002528</name>
</gene>
<feature type="region of interest" description="Disordered" evidence="4">
    <location>
        <begin position="1"/>
        <end position="25"/>
    </location>
</feature>
<dbReference type="RefSeq" id="XP_064662542.1">
    <property type="nucleotide sequence ID" value="XM_064799787.1"/>
</dbReference>
<dbReference type="EMBL" id="JAVRRT010000003">
    <property type="protein sequence ID" value="KAK5173847.1"/>
    <property type="molecule type" value="Genomic_DNA"/>
</dbReference>
<evidence type="ECO:0000313" key="7">
    <source>
        <dbReference type="Proteomes" id="UP001337655"/>
    </source>
</evidence>
<dbReference type="InterPro" id="IPR015421">
    <property type="entry name" value="PyrdxlP-dep_Trfase_major"/>
</dbReference>